<proteinExistence type="inferred from homology"/>
<dbReference type="PANTHER" id="PTHR42792">
    <property type="entry name" value="FLAGELLIN"/>
    <property type="match status" value="1"/>
</dbReference>
<dbReference type="InterPro" id="IPR013384">
    <property type="entry name" value="Flagell_FlgL"/>
</dbReference>
<evidence type="ECO:0000256" key="3">
    <source>
        <dbReference type="ARBA" id="ARBA00005709"/>
    </source>
</evidence>
<sequence>MRVTNNLIYGQSSQAISKANDRYMDINKKISEQTSIVKPSDNPVGTGQVLQYENSTSQLKQYDGNMKMAKSHLEYEEVALDSLNGLLDDARTLFIQAENTANTQDDLNAITEQVSKMVDSMADLMNSKSADGSYIFAGTDIKSPAFTLRPDGRYDWTGNEGQKFAQISENRKIPINDTGKQLFQDVWTRNNFTATLLAGNVSLSAKVHDEGDFDNFLSKNYSATSGVANNFVLTTVPLGGTADAQAANAELPPQDGSKVPFYGGPPGQYSLTDSAGNVVSSGVYEPNQPLIINGMSFVIKGAPGAAIEVSLNPPKRDNVLNQLNDAIAVLRDKTATPDEKEAAFHDAQVSVVNTQTSIGEGRSAVGSRLNTLTERGDFSSANQLSNIMAQDRVAGLDMGSAATELSMAESALTSSQKLFSRVSNLSLFNKI</sequence>
<evidence type="ECO:0000256" key="4">
    <source>
        <dbReference type="ARBA" id="ARBA00022525"/>
    </source>
</evidence>
<evidence type="ECO:0000313" key="7">
    <source>
        <dbReference type="EMBL" id="MEL0611923.1"/>
    </source>
</evidence>
<dbReference type="InterPro" id="IPR001029">
    <property type="entry name" value="Flagellin_N"/>
</dbReference>
<organism evidence="7 8">
    <name type="scientific">Marinomonas arenicola</name>
    <dbReference type="NCBI Taxonomy" id="569601"/>
    <lineage>
        <taxon>Bacteria</taxon>
        <taxon>Pseudomonadati</taxon>
        <taxon>Pseudomonadota</taxon>
        <taxon>Gammaproteobacteria</taxon>
        <taxon>Oceanospirillales</taxon>
        <taxon>Oceanospirillaceae</taxon>
        <taxon>Marinomonas</taxon>
    </lineage>
</organism>
<dbReference type="EMBL" id="JBAKAR010000001">
    <property type="protein sequence ID" value="MEL0611923.1"/>
    <property type="molecule type" value="Genomic_DNA"/>
</dbReference>
<dbReference type="Gene3D" id="1.20.1330.10">
    <property type="entry name" value="f41 fragment of flagellin, N-terminal domain"/>
    <property type="match status" value="2"/>
</dbReference>
<evidence type="ECO:0000256" key="5">
    <source>
        <dbReference type="ARBA" id="ARBA00023143"/>
    </source>
</evidence>
<dbReference type="Proteomes" id="UP001379949">
    <property type="component" value="Unassembled WGS sequence"/>
</dbReference>
<dbReference type="InterPro" id="IPR001492">
    <property type="entry name" value="Flagellin"/>
</dbReference>
<name>A0ABU9G2D7_9GAMM</name>
<feature type="domain" description="Flagellin N-terminal" evidence="6">
    <location>
        <begin position="5"/>
        <end position="139"/>
    </location>
</feature>
<keyword evidence="4" id="KW-0964">Secreted</keyword>
<keyword evidence="7" id="KW-0966">Cell projection</keyword>
<comment type="similarity">
    <text evidence="3">Belongs to the bacterial flagellin family.</text>
</comment>
<dbReference type="RefSeq" id="WP_341562397.1">
    <property type="nucleotide sequence ID" value="NZ_JBAKAQ010000001.1"/>
</dbReference>
<dbReference type="SUPFAM" id="SSF64518">
    <property type="entry name" value="Phase 1 flagellin"/>
    <property type="match status" value="1"/>
</dbReference>
<accession>A0ABU9G2D7</accession>
<evidence type="ECO:0000256" key="2">
    <source>
        <dbReference type="ARBA" id="ARBA00004613"/>
    </source>
</evidence>
<dbReference type="NCBIfam" id="TIGR02550">
    <property type="entry name" value="flagell_flgL"/>
    <property type="match status" value="1"/>
</dbReference>
<keyword evidence="8" id="KW-1185">Reference proteome</keyword>
<keyword evidence="5" id="KW-0975">Bacterial flagellum</keyword>
<evidence type="ECO:0000259" key="6">
    <source>
        <dbReference type="Pfam" id="PF00669"/>
    </source>
</evidence>
<protein>
    <submittedName>
        <fullName evidence="7">Flagellar hook-associated protein FlgL</fullName>
    </submittedName>
</protein>
<dbReference type="Pfam" id="PF00669">
    <property type="entry name" value="Flagellin_N"/>
    <property type="match status" value="1"/>
</dbReference>
<evidence type="ECO:0000256" key="1">
    <source>
        <dbReference type="ARBA" id="ARBA00004365"/>
    </source>
</evidence>
<comment type="caution">
    <text evidence="7">The sequence shown here is derived from an EMBL/GenBank/DDBJ whole genome shotgun (WGS) entry which is preliminary data.</text>
</comment>
<reference evidence="7 8" key="1">
    <citation type="submission" date="2024-02" db="EMBL/GenBank/DDBJ databases">
        <title>Bacteria isolated from the canopy kelp, Nereocystis luetkeana.</title>
        <authorList>
            <person name="Pfister C.A."/>
            <person name="Younker I.T."/>
            <person name="Light S.H."/>
        </authorList>
    </citation>
    <scope>NUCLEOTIDE SEQUENCE [LARGE SCALE GENOMIC DNA]</scope>
    <source>
        <strain evidence="7 8">TI.4.07</strain>
    </source>
</reference>
<evidence type="ECO:0000313" key="8">
    <source>
        <dbReference type="Proteomes" id="UP001379949"/>
    </source>
</evidence>
<gene>
    <name evidence="7" type="primary">flgL</name>
    <name evidence="7" type="ORF">V6242_02095</name>
</gene>
<comment type="subcellular location">
    <subcellularLocation>
        <location evidence="1">Bacterial flagellum</location>
    </subcellularLocation>
    <subcellularLocation>
        <location evidence="2">Secreted</location>
    </subcellularLocation>
</comment>
<dbReference type="PANTHER" id="PTHR42792:SF1">
    <property type="entry name" value="FLAGELLAR HOOK-ASSOCIATED PROTEIN 3"/>
    <property type="match status" value="1"/>
</dbReference>
<keyword evidence="7" id="KW-0282">Flagellum</keyword>
<keyword evidence="7" id="KW-0969">Cilium</keyword>